<gene>
    <name evidence="1" type="ORF">BJG266_LOCUS27367</name>
    <name evidence="2" type="ORF">QVE165_LOCUS39861</name>
</gene>
<dbReference type="AlphaFoldDB" id="A0A814X0Q6"/>
<dbReference type="EMBL" id="CAJNOM010000449">
    <property type="protein sequence ID" value="CAF1444451.1"/>
    <property type="molecule type" value="Genomic_DNA"/>
</dbReference>
<name>A0A814X0Q6_9BILA</name>
<dbReference type="EMBL" id="CAJNOI010000250">
    <property type="protein sequence ID" value="CAF1209643.1"/>
    <property type="molecule type" value="Genomic_DNA"/>
</dbReference>
<evidence type="ECO:0000313" key="2">
    <source>
        <dbReference type="EMBL" id="CAF1444451.1"/>
    </source>
</evidence>
<evidence type="ECO:0000313" key="4">
    <source>
        <dbReference type="Proteomes" id="UP000663877"/>
    </source>
</evidence>
<accession>A0A814X0Q6</accession>
<evidence type="ECO:0000313" key="1">
    <source>
        <dbReference type="EMBL" id="CAF1209643.1"/>
    </source>
</evidence>
<dbReference type="OrthoDB" id="10051416at2759"/>
<comment type="caution">
    <text evidence="1">The sequence shown here is derived from an EMBL/GenBank/DDBJ whole genome shotgun (WGS) entry which is preliminary data.</text>
</comment>
<dbReference type="PANTHER" id="PTHR31640:SF1">
    <property type="entry name" value="BRIDGE-LIKE LIPID TRANSFER PROTEIN FAMILY MEMBER 1"/>
    <property type="match status" value="1"/>
</dbReference>
<organism evidence="1 4">
    <name type="scientific">Adineta steineri</name>
    <dbReference type="NCBI Taxonomy" id="433720"/>
    <lineage>
        <taxon>Eukaryota</taxon>
        <taxon>Metazoa</taxon>
        <taxon>Spiralia</taxon>
        <taxon>Gnathifera</taxon>
        <taxon>Rotifera</taxon>
        <taxon>Eurotatoria</taxon>
        <taxon>Bdelloidea</taxon>
        <taxon>Adinetida</taxon>
        <taxon>Adinetidae</taxon>
        <taxon>Adineta</taxon>
    </lineage>
</organism>
<keyword evidence="3" id="KW-1185">Reference proteome</keyword>
<sequence length="248" mass="28819">MSDSYLLFILNRKANGNTSPIKCRISDTHLFSLLQLMKTVLYRQTFDQEQRKQNQRNKTDQHLSTGCLQSSGLSIRGHAMLSHVGLPPEREILEYAWQMEIILGKISARLTTIQVLFKNFYLQIMEDEYNLARLLYIDKAKWIFVKLKYDVLRFSLDSINLNLIEVINAVNIQIAPIRLCMCNMHTSLCNENLNLKVRTIQIRQLLRLYLGSWLEDGSISIPELRINAKLECHPPTPTTINKQLESLR</sequence>
<dbReference type="GO" id="GO:0098793">
    <property type="term" value="C:presynapse"/>
    <property type="evidence" value="ECO:0007669"/>
    <property type="project" value="GOC"/>
</dbReference>
<dbReference type="Proteomes" id="UP000663877">
    <property type="component" value="Unassembled WGS sequence"/>
</dbReference>
<dbReference type="InterPro" id="IPR033616">
    <property type="entry name" value="BLTP1"/>
</dbReference>
<protein>
    <submittedName>
        <fullName evidence="1">Uncharacterized protein</fullName>
    </submittedName>
</protein>
<dbReference type="PANTHER" id="PTHR31640">
    <property type="entry name" value="TRANSMEMBRANE PROTEIN KIAA1109"/>
    <property type="match status" value="1"/>
</dbReference>
<dbReference type="Proteomes" id="UP000663832">
    <property type="component" value="Unassembled WGS sequence"/>
</dbReference>
<dbReference type="GO" id="GO:0048488">
    <property type="term" value="P:synaptic vesicle endocytosis"/>
    <property type="evidence" value="ECO:0007669"/>
    <property type="project" value="TreeGrafter"/>
</dbReference>
<reference evidence="1" key="1">
    <citation type="submission" date="2021-02" db="EMBL/GenBank/DDBJ databases">
        <authorList>
            <person name="Nowell W R."/>
        </authorList>
    </citation>
    <scope>NUCLEOTIDE SEQUENCE</scope>
</reference>
<evidence type="ECO:0000313" key="3">
    <source>
        <dbReference type="Proteomes" id="UP000663832"/>
    </source>
</evidence>
<proteinExistence type="predicted"/>